<dbReference type="InterPro" id="IPR036388">
    <property type="entry name" value="WH-like_DNA-bd_sf"/>
</dbReference>
<evidence type="ECO:0000256" key="2">
    <source>
        <dbReference type="ARBA" id="ARBA00006479"/>
    </source>
</evidence>
<dbReference type="PANTHER" id="PTHR18964">
    <property type="entry name" value="ROK (REPRESSOR, ORF, KINASE) FAMILY"/>
    <property type="match status" value="1"/>
</dbReference>
<dbReference type="InterPro" id="IPR000600">
    <property type="entry name" value="ROK"/>
</dbReference>
<dbReference type="Proteomes" id="UP000191554">
    <property type="component" value="Unassembled WGS sequence"/>
</dbReference>
<dbReference type="GO" id="GO:0004340">
    <property type="term" value="F:glucokinase activity"/>
    <property type="evidence" value="ECO:0007669"/>
    <property type="project" value="UniProtKB-EC"/>
</dbReference>
<sequence>MSIKNLFSELSVESKNIFRLVLHNQAATKSDLSELSEMKLTSLRRMMQPLEEISLLTRAEIGESTGGRRPVLFDVNPAKYYIVGIDISRTYTQLVITNLKMQPIKKFRFEMNTESTPKLTLSLILSWIKEVQEKIIKQNGKIIGMGIGTVGPLDRKNGMILNPEKFEAPGWENIPLKSIFEKRLGIPVVIDNGANAAVLAETYYGIGKGIRNVIYINCGVGIRTGLISSGVFVRNINDSEDAFAHMMIYADGNKCSCGNSGCIESYCSIFTITERYKSLKSRVSQQDFEKIAFTDICNAAASGDGVALKVIQESAEIMGDGLSNMIKLLNPGIVILSGPLIKHSGIFYEKCTETALEKCRAHGDKKIFFSNGGFFNSSAIAVGAAAMVLESFLDNRALN</sequence>
<dbReference type="SUPFAM" id="SSF53067">
    <property type="entry name" value="Actin-like ATPase domain"/>
    <property type="match status" value="1"/>
</dbReference>
<evidence type="ECO:0000313" key="4">
    <source>
        <dbReference type="EMBL" id="OPX42288.1"/>
    </source>
</evidence>
<reference evidence="4 5" key="1">
    <citation type="submission" date="2017-03" db="EMBL/GenBank/DDBJ databases">
        <title>Genome sequence of Clostridium hungatei DSM 14427.</title>
        <authorList>
            <person name="Poehlein A."/>
            <person name="Daniel R."/>
        </authorList>
    </citation>
    <scope>NUCLEOTIDE SEQUENCE [LARGE SCALE GENOMIC DNA]</scope>
    <source>
        <strain evidence="4 5">DSM 14427</strain>
    </source>
</reference>
<evidence type="ECO:0000256" key="3">
    <source>
        <dbReference type="ARBA" id="ARBA00022629"/>
    </source>
</evidence>
<dbReference type="Pfam" id="PF00480">
    <property type="entry name" value="ROK"/>
    <property type="match status" value="1"/>
</dbReference>
<dbReference type="RefSeq" id="WP_080066213.1">
    <property type="nucleotide sequence ID" value="NZ_MZGX01000031.1"/>
</dbReference>
<keyword evidence="3" id="KW-0859">Xylose metabolism</keyword>
<dbReference type="EC" id="2.7.1.2" evidence="4"/>
<dbReference type="InterPro" id="IPR043129">
    <property type="entry name" value="ATPase_NBD"/>
</dbReference>
<gene>
    <name evidence="4" type="primary">glcK_2</name>
    <name evidence="4" type="ORF">CLHUN_38090</name>
</gene>
<comment type="function">
    <text evidence="1">Transcriptional repressor of xylose-utilizing enzymes.</text>
</comment>
<name>A0A1V4SEJ5_RUMHU</name>
<dbReference type="STRING" id="48256.CLHUN_38090"/>
<comment type="caution">
    <text evidence="4">The sequence shown here is derived from an EMBL/GenBank/DDBJ whole genome shotgun (WGS) entry which is preliminary data.</text>
</comment>
<keyword evidence="4" id="KW-0418">Kinase</keyword>
<dbReference type="SUPFAM" id="SSF46785">
    <property type="entry name" value="Winged helix' DNA-binding domain"/>
    <property type="match status" value="1"/>
</dbReference>
<protein>
    <submittedName>
        <fullName evidence="4">Glucokinase</fullName>
        <ecNumber evidence="4">2.7.1.2</ecNumber>
    </submittedName>
</protein>
<accession>A0A1V4SEJ5</accession>
<evidence type="ECO:0000313" key="5">
    <source>
        <dbReference type="Proteomes" id="UP000191554"/>
    </source>
</evidence>
<evidence type="ECO:0000256" key="1">
    <source>
        <dbReference type="ARBA" id="ARBA00002486"/>
    </source>
</evidence>
<dbReference type="Gene3D" id="1.10.10.10">
    <property type="entry name" value="Winged helix-like DNA-binding domain superfamily/Winged helix DNA-binding domain"/>
    <property type="match status" value="1"/>
</dbReference>
<dbReference type="InterPro" id="IPR036390">
    <property type="entry name" value="WH_DNA-bd_sf"/>
</dbReference>
<organism evidence="4 5">
    <name type="scientific">Ruminiclostridium hungatei</name>
    <name type="common">Clostridium hungatei</name>
    <dbReference type="NCBI Taxonomy" id="48256"/>
    <lineage>
        <taxon>Bacteria</taxon>
        <taxon>Bacillati</taxon>
        <taxon>Bacillota</taxon>
        <taxon>Clostridia</taxon>
        <taxon>Eubacteriales</taxon>
        <taxon>Oscillospiraceae</taxon>
        <taxon>Ruminiclostridium</taxon>
    </lineage>
</organism>
<keyword evidence="5" id="KW-1185">Reference proteome</keyword>
<dbReference type="OrthoDB" id="9796533at2"/>
<dbReference type="EMBL" id="MZGX01000031">
    <property type="protein sequence ID" value="OPX42288.1"/>
    <property type="molecule type" value="Genomic_DNA"/>
</dbReference>
<dbReference type="AlphaFoldDB" id="A0A1V4SEJ5"/>
<keyword evidence="4" id="KW-0808">Transferase</keyword>
<comment type="similarity">
    <text evidence="2">Belongs to the ROK (NagC/XylR) family.</text>
</comment>
<keyword evidence="3" id="KW-0119">Carbohydrate metabolism</keyword>
<dbReference type="PANTHER" id="PTHR18964:SF149">
    <property type="entry name" value="BIFUNCTIONAL UDP-N-ACETYLGLUCOSAMINE 2-EPIMERASE_N-ACETYLMANNOSAMINE KINASE"/>
    <property type="match status" value="1"/>
</dbReference>
<dbReference type="Gene3D" id="3.30.420.40">
    <property type="match status" value="2"/>
</dbReference>
<dbReference type="GO" id="GO:0042732">
    <property type="term" value="P:D-xylose metabolic process"/>
    <property type="evidence" value="ECO:0007669"/>
    <property type="project" value="UniProtKB-KW"/>
</dbReference>
<proteinExistence type="inferred from homology"/>